<evidence type="ECO:0000256" key="1">
    <source>
        <dbReference type="PIRSR" id="PIRSR605301-1"/>
    </source>
</evidence>
<sequence>MAAYARLSKGSRLQDAFPVPSPFPTLTSLDSAFQLQEYISLLIRLDIHDVKRIITIPGKNDDNESKSESGSSSDVSGLSGGSNDDEKAADEHCWIYEQLRRVAQDLAYPLLSTLQLECNRTTCPEMKADEWLYLCVAHGGGGAMEQCCAIDYIVHTLDSATALLNSPKAFPSRISIPVASRRHFVSIARRLSRIFAHAYYHHREAFEHCEAESSLYSRFYLLCRKFALVPEEFLIPPPSPSNKSTTVHLPSASSSGPHAPSASSVIDDASDPDFDRGVSHFVPRPDRPDAPDEENRHQSNGDDDRMAGHSRTDTMFLSSESLEMALNAEKAKWDQNSLSHPSHKDDNEDDDDEEDEDDDDDDGYDIVEGLSRGGPMVDDEDERDVVVDEMDGDGVGLSPIDGPRSPHHLPRDEENYSEATDEAAALPSLTSSLSLQDEPSRSPGLEPRRSPRRKDTIRQSSISPILPIRPELSPDASDASDTLLPAVAHRTVPGPNTVLLRSPMDLAADGLSAVAPAGPALGLEPLGALYGGSIYHTQGVEEEAMEEVDLTDARSSDDEDGSQHVKA</sequence>
<feature type="compositionally biased region" description="Basic and acidic residues" evidence="2">
    <location>
        <begin position="273"/>
        <end position="309"/>
    </location>
</feature>
<feature type="region of interest" description="Disordered" evidence="2">
    <location>
        <begin position="540"/>
        <end position="567"/>
    </location>
</feature>
<keyword evidence="1" id="KW-0479">Metal-binding</keyword>
<dbReference type="SUPFAM" id="SSF101152">
    <property type="entry name" value="Mob1/phocein"/>
    <property type="match status" value="1"/>
</dbReference>
<keyword evidence="1" id="KW-0862">Zinc</keyword>
<feature type="binding site" evidence="1">
    <location>
        <position position="118"/>
    </location>
    <ligand>
        <name>Zn(2+)</name>
        <dbReference type="ChEBI" id="CHEBI:29105"/>
    </ligand>
</feature>
<feature type="region of interest" description="Disordered" evidence="2">
    <location>
        <begin position="58"/>
        <end position="86"/>
    </location>
</feature>
<dbReference type="SMART" id="SM01388">
    <property type="entry name" value="Mob1_phocein"/>
    <property type="match status" value="1"/>
</dbReference>
<feature type="compositionally biased region" description="Low complexity" evidence="2">
    <location>
        <begin position="250"/>
        <end position="264"/>
    </location>
</feature>
<protein>
    <recommendedName>
        <fullName evidence="5">Mob1/phocein</fullName>
    </recommendedName>
</protein>
<feature type="binding site" evidence="1">
    <location>
        <position position="197"/>
    </location>
    <ligand>
        <name>Zn(2+)</name>
        <dbReference type="ChEBI" id="CHEBI:29105"/>
    </ligand>
</feature>
<feature type="compositionally biased region" description="Acidic residues" evidence="2">
    <location>
        <begin position="347"/>
        <end position="365"/>
    </location>
</feature>
<evidence type="ECO:0008006" key="5">
    <source>
        <dbReference type="Google" id="ProtNLM"/>
    </source>
</evidence>
<feature type="binding site" evidence="1">
    <location>
        <position position="202"/>
    </location>
    <ligand>
        <name>Zn(2+)</name>
        <dbReference type="ChEBI" id="CHEBI:29105"/>
    </ligand>
</feature>
<dbReference type="EMBL" id="MU128916">
    <property type="protein sequence ID" value="KAF9519664.1"/>
    <property type="molecule type" value="Genomic_DNA"/>
</dbReference>
<dbReference type="Gene3D" id="1.20.140.30">
    <property type="entry name" value="MOB kinase activator"/>
    <property type="match status" value="1"/>
</dbReference>
<keyword evidence="4" id="KW-1185">Reference proteome</keyword>
<evidence type="ECO:0000256" key="2">
    <source>
        <dbReference type="SAM" id="MobiDB-lite"/>
    </source>
</evidence>
<dbReference type="PANTHER" id="PTHR22599">
    <property type="entry name" value="MPS ONE BINDER KINASE ACTIVATOR-LIKE MOB"/>
    <property type="match status" value="1"/>
</dbReference>
<dbReference type="Pfam" id="PF03637">
    <property type="entry name" value="Mob1_phocein"/>
    <property type="match status" value="1"/>
</dbReference>
<gene>
    <name evidence="3" type="ORF">BS47DRAFT_1336752</name>
</gene>
<name>A0A9P6B8D3_9AGAM</name>
<dbReference type="InterPro" id="IPR036703">
    <property type="entry name" value="MOB_kinase_act_sf"/>
</dbReference>
<feature type="compositionally biased region" description="Low complexity" evidence="2">
    <location>
        <begin position="423"/>
        <end position="435"/>
    </location>
</feature>
<dbReference type="Proteomes" id="UP000886523">
    <property type="component" value="Unassembled WGS sequence"/>
</dbReference>
<dbReference type="OrthoDB" id="10262609at2759"/>
<dbReference type="InterPro" id="IPR005301">
    <property type="entry name" value="MOB_kinase_act_fam"/>
</dbReference>
<feature type="compositionally biased region" description="Acidic residues" evidence="2">
    <location>
        <begin position="540"/>
        <end position="550"/>
    </location>
</feature>
<feature type="compositionally biased region" description="Acidic residues" evidence="2">
    <location>
        <begin position="377"/>
        <end position="392"/>
    </location>
</feature>
<proteinExistence type="predicted"/>
<organism evidence="3 4">
    <name type="scientific">Hydnum rufescens UP504</name>
    <dbReference type="NCBI Taxonomy" id="1448309"/>
    <lineage>
        <taxon>Eukaryota</taxon>
        <taxon>Fungi</taxon>
        <taxon>Dikarya</taxon>
        <taxon>Basidiomycota</taxon>
        <taxon>Agaricomycotina</taxon>
        <taxon>Agaricomycetes</taxon>
        <taxon>Cantharellales</taxon>
        <taxon>Hydnaceae</taxon>
        <taxon>Hydnum</taxon>
    </lineage>
</organism>
<feature type="region of interest" description="Disordered" evidence="2">
    <location>
        <begin position="330"/>
        <end position="480"/>
    </location>
</feature>
<evidence type="ECO:0000313" key="3">
    <source>
        <dbReference type="EMBL" id="KAF9519664.1"/>
    </source>
</evidence>
<accession>A0A9P6B8D3</accession>
<dbReference type="AlphaFoldDB" id="A0A9P6B8D3"/>
<feature type="region of interest" description="Disordered" evidence="2">
    <location>
        <begin position="239"/>
        <end position="309"/>
    </location>
</feature>
<feature type="compositionally biased region" description="Low complexity" evidence="2">
    <location>
        <begin position="68"/>
        <end position="77"/>
    </location>
</feature>
<comment type="caution">
    <text evidence="3">The sequence shown here is derived from an EMBL/GenBank/DDBJ whole genome shotgun (WGS) entry which is preliminary data.</text>
</comment>
<reference evidence="3" key="1">
    <citation type="journal article" date="2020" name="Nat. Commun.">
        <title>Large-scale genome sequencing of mycorrhizal fungi provides insights into the early evolution of symbiotic traits.</title>
        <authorList>
            <person name="Miyauchi S."/>
            <person name="Kiss E."/>
            <person name="Kuo A."/>
            <person name="Drula E."/>
            <person name="Kohler A."/>
            <person name="Sanchez-Garcia M."/>
            <person name="Morin E."/>
            <person name="Andreopoulos B."/>
            <person name="Barry K.W."/>
            <person name="Bonito G."/>
            <person name="Buee M."/>
            <person name="Carver A."/>
            <person name="Chen C."/>
            <person name="Cichocki N."/>
            <person name="Clum A."/>
            <person name="Culley D."/>
            <person name="Crous P.W."/>
            <person name="Fauchery L."/>
            <person name="Girlanda M."/>
            <person name="Hayes R.D."/>
            <person name="Keri Z."/>
            <person name="LaButti K."/>
            <person name="Lipzen A."/>
            <person name="Lombard V."/>
            <person name="Magnuson J."/>
            <person name="Maillard F."/>
            <person name="Murat C."/>
            <person name="Nolan M."/>
            <person name="Ohm R.A."/>
            <person name="Pangilinan J."/>
            <person name="Pereira M.F."/>
            <person name="Perotto S."/>
            <person name="Peter M."/>
            <person name="Pfister S."/>
            <person name="Riley R."/>
            <person name="Sitrit Y."/>
            <person name="Stielow J.B."/>
            <person name="Szollosi G."/>
            <person name="Zifcakova L."/>
            <person name="Stursova M."/>
            <person name="Spatafora J.W."/>
            <person name="Tedersoo L."/>
            <person name="Vaario L.M."/>
            <person name="Yamada A."/>
            <person name="Yan M."/>
            <person name="Wang P."/>
            <person name="Xu J."/>
            <person name="Bruns T."/>
            <person name="Baldrian P."/>
            <person name="Vilgalys R."/>
            <person name="Dunand C."/>
            <person name="Henrissat B."/>
            <person name="Grigoriev I.V."/>
            <person name="Hibbett D."/>
            <person name="Nagy L.G."/>
            <person name="Martin F.M."/>
        </authorList>
    </citation>
    <scope>NUCLEOTIDE SEQUENCE</scope>
    <source>
        <strain evidence="3">UP504</strain>
    </source>
</reference>
<feature type="compositionally biased region" description="Basic and acidic residues" evidence="2">
    <location>
        <begin position="446"/>
        <end position="457"/>
    </location>
</feature>
<feature type="binding site" evidence="1">
    <location>
        <position position="123"/>
    </location>
    <ligand>
        <name>Zn(2+)</name>
        <dbReference type="ChEBI" id="CHEBI:29105"/>
    </ligand>
</feature>
<evidence type="ECO:0000313" key="4">
    <source>
        <dbReference type="Proteomes" id="UP000886523"/>
    </source>
</evidence>